<proteinExistence type="predicted"/>
<accession>A0A1J8QPB3</accession>
<organism evidence="2 3">
    <name type="scientific">Rhizopogon vesiculosus</name>
    <dbReference type="NCBI Taxonomy" id="180088"/>
    <lineage>
        <taxon>Eukaryota</taxon>
        <taxon>Fungi</taxon>
        <taxon>Dikarya</taxon>
        <taxon>Basidiomycota</taxon>
        <taxon>Agaricomycotina</taxon>
        <taxon>Agaricomycetes</taxon>
        <taxon>Agaricomycetidae</taxon>
        <taxon>Boletales</taxon>
        <taxon>Suillineae</taxon>
        <taxon>Rhizopogonaceae</taxon>
        <taxon>Rhizopogon</taxon>
    </lineage>
</organism>
<protein>
    <submittedName>
        <fullName evidence="2">Uncharacterized protein</fullName>
    </submittedName>
</protein>
<dbReference type="Proteomes" id="UP000183567">
    <property type="component" value="Unassembled WGS sequence"/>
</dbReference>
<name>A0A1J8QPB3_9AGAM</name>
<evidence type="ECO:0000313" key="3">
    <source>
        <dbReference type="Proteomes" id="UP000183567"/>
    </source>
</evidence>
<reference evidence="2" key="1">
    <citation type="submission" date="2016-03" db="EMBL/GenBank/DDBJ databases">
        <title>Comparative genomics of the ectomycorrhizal sister species Rhizopogon vinicolor and Rhizopogon vesiculosus (Basidiomycota: Boletales) reveals a divergence of the mating type B locus.</title>
        <authorList>
            <person name="Mujic A.B."/>
            <person name="Kuo A."/>
            <person name="Tritt A."/>
            <person name="Lipzen A."/>
            <person name="Chen C."/>
            <person name="Johnson J."/>
            <person name="Sharma A."/>
            <person name="Barry K."/>
            <person name="Grigoriev I.V."/>
            <person name="Spatafora J.W."/>
        </authorList>
    </citation>
    <scope>NUCLEOTIDE SEQUENCE [LARGE SCALE GENOMIC DNA]</scope>
    <source>
        <strain evidence="2">AM-OR11-056</strain>
    </source>
</reference>
<comment type="caution">
    <text evidence="2">The sequence shown here is derived from an EMBL/GenBank/DDBJ whole genome shotgun (WGS) entry which is preliminary data.</text>
</comment>
<feature type="non-terminal residue" evidence="2">
    <location>
        <position position="1"/>
    </location>
</feature>
<gene>
    <name evidence="2" type="ORF">AZE42_09627</name>
</gene>
<dbReference type="EMBL" id="LVVM01005147">
    <property type="protein sequence ID" value="OJA11242.1"/>
    <property type="molecule type" value="Genomic_DNA"/>
</dbReference>
<feature type="region of interest" description="Disordered" evidence="1">
    <location>
        <begin position="1"/>
        <end position="175"/>
    </location>
</feature>
<dbReference type="AlphaFoldDB" id="A0A1J8QPB3"/>
<feature type="compositionally biased region" description="Pro residues" evidence="1">
    <location>
        <begin position="15"/>
        <end position="41"/>
    </location>
</feature>
<feature type="compositionally biased region" description="Polar residues" evidence="1">
    <location>
        <begin position="1"/>
        <end position="10"/>
    </location>
</feature>
<feature type="compositionally biased region" description="Basic and acidic residues" evidence="1">
    <location>
        <begin position="79"/>
        <end position="90"/>
    </location>
</feature>
<evidence type="ECO:0000256" key="1">
    <source>
        <dbReference type="SAM" id="MobiDB-lite"/>
    </source>
</evidence>
<feature type="compositionally biased region" description="Polar residues" evidence="1">
    <location>
        <begin position="147"/>
        <end position="156"/>
    </location>
</feature>
<sequence>EKLTGVQTATALPPRLRPPQPPPRLQRPQPPQLQKPLPPLPADAWLTLPSQAQRPAGRQDRRPREVTISQQSTRHALHLRHDYHDTDRLTFEAQVLPPDRQLSRHDHTRYQVGLSGIPSEPKLSPTYRQPPPSHSVDNYYPALSQYPGYQTPSQSYPPHRQPGALYPTESPLVPP</sequence>
<keyword evidence="3" id="KW-1185">Reference proteome</keyword>
<feature type="non-terminal residue" evidence="2">
    <location>
        <position position="175"/>
    </location>
</feature>
<evidence type="ECO:0000313" key="2">
    <source>
        <dbReference type="EMBL" id="OJA11242.1"/>
    </source>
</evidence>